<evidence type="ECO:0000256" key="2">
    <source>
        <dbReference type="ARBA" id="ARBA00004609"/>
    </source>
</evidence>
<dbReference type="FunFam" id="1.10.390.10:FF:000013">
    <property type="entry name" value="Aminopeptidase N"/>
    <property type="match status" value="1"/>
</dbReference>
<evidence type="ECO:0000256" key="5">
    <source>
        <dbReference type="ARBA" id="ARBA00022475"/>
    </source>
</evidence>
<evidence type="ECO:0000256" key="15">
    <source>
        <dbReference type="ARBA" id="ARBA00023288"/>
    </source>
</evidence>
<evidence type="ECO:0008006" key="20">
    <source>
        <dbReference type="Google" id="ProtNLM"/>
    </source>
</evidence>
<dbReference type="GO" id="GO:0006508">
    <property type="term" value="P:proteolysis"/>
    <property type="evidence" value="ECO:0007669"/>
    <property type="project" value="UniProtKB-KW"/>
</dbReference>
<dbReference type="EMBL" id="JAPTSV010000014">
    <property type="protein sequence ID" value="KAJ1520934.1"/>
    <property type="molecule type" value="Genomic_DNA"/>
</dbReference>
<evidence type="ECO:0000259" key="17">
    <source>
        <dbReference type="Pfam" id="PF11838"/>
    </source>
</evidence>
<dbReference type="PRINTS" id="PR00756">
    <property type="entry name" value="ALADIPTASE"/>
</dbReference>
<comment type="caution">
    <text evidence="18">The sequence shown here is derived from an EMBL/GenBank/DDBJ whole genome shotgun (WGS) entry which is preliminary data.</text>
</comment>
<dbReference type="Gene3D" id="1.10.390.10">
    <property type="entry name" value="Neutral Protease Domain 2"/>
    <property type="match status" value="1"/>
</dbReference>
<evidence type="ECO:0000256" key="10">
    <source>
        <dbReference type="ARBA" id="ARBA00022801"/>
    </source>
</evidence>
<dbReference type="GO" id="GO:0070006">
    <property type="term" value="F:metalloaminopeptidase activity"/>
    <property type="evidence" value="ECO:0007669"/>
    <property type="project" value="TreeGrafter"/>
</dbReference>
<evidence type="ECO:0000313" key="19">
    <source>
        <dbReference type="Proteomes" id="UP001075354"/>
    </source>
</evidence>
<comment type="cofactor">
    <cofactor evidence="1">
        <name>Zn(2+)</name>
        <dbReference type="ChEBI" id="CHEBI:29105"/>
    </cofactor>
</comment>
<evidence type="ECO:0000256" key="3">
    <source>
        <dbReference type="ARBA" id="ARBA00010136"/>
    </source>
</evidence>
<keyword evidence="14" id="KW-0325">Glycoprotein</keyword>
<dbReference type="Pfam" id="PF11838">
    <property type="entry name" value="ERAP1_C"/>
    <property type="match status" value="1"/>
</dbReference>
<dbReference type="GO" id="GO:0043171">
    <property type="term" value="P:peptide catabolic process"/>
    <property type="evidence" value="ECO:0007669"/>
    <property type="project" value="TreeGrafter"/>
</dbReference>
<keyword evidence="11" id="KW-0862">Zinc</keyword>
<evidence type="ECO:0000256" key="8">
    <source>
        <dbReference type="ARBA" id="ARBA00022723"/>
    </source>
</evidence>
<keyword evidence="9" id="KW-0732">Signal</keyword>
<dbReference type="GO" id="GO:0005886">
    <property type="term" value="C:plasma membrane"/>
    <property type="evidence" value="ECO:0007669"/>
    <property type="project" value="UniProtKB-SubCell"/>
</dbReference>
<dbReference type="PANTHER" id="PTHR11533">
    <property type="entry name" value="PROTEASE M1 ZINC METALLOPROTEASE"/>
    <property type="match status" value="1"/>
</dbReference>
<keyword evidence="7" id="KW-0645">Protease</keyword>
<evidence type="ECO:0000313" key="18">
    <source>
        <dbReference type="EMBL" id="KAJ1520934.1"/>
    </source>
</evidence>
<evidence type="ECO:0000256" key="14">
    <source>
        <dbReference type="ARBA" id="ARBA00023180"/>
    </source>
</evidence>
<keyword evidence="10" id="KW-0378">Hydrolase</keyword>
<keyword evidence="6" id="KW-0336">GPI-anchor</keyword>
<dbReference type="InterPro" id="IPR024571">
    <property type="entry name" value="ERAP1-like_C_dom"/>
</dbReference>
<evidence type="ECO:0000256" key="12">
    <source>
        <dbReference type="ARBA" id="ARBA00023049"/>
    </source>
</evidence>
<feature type="domain" description="Peptidase M1 membrane alanine aminopeptidase" evidence="16">
    <location>
        <begin position="1"/>
        <end position="196"/>
    </location>
</feature>
<keyword evidence="19" id="KW-1185">Reference proteome</keyword>
<comment type="similarity">
    <text evidence="3">Belongs to the peptidase M1 family.</text>
</comment>
<evidence type="ECO:0000256" key="6">
    <source>
        <dbReference type="ARBA" id="ARBA00022622"/>
    </source>
</evidence>
<keyword evidence="12" id="KW-0482">Metalloprotease</keyword>
<dbReference type="Gene3D" id="2.60.40.1910">
    <property type="match status" value="1"/>
</dbReference>
<organism evidence="18 19">
    <name type="scientific">Megalurothrips usitatus</name>
    <name type="common">bean blossom thrips</name>
    <dbReference type="NCBI Taxonomy" id="439358"/>
    <lineage>
        <taxon>Eukaryota</taxon>
        <taxon>Metazoa</taxon>
        <taxon>Ecdysozoa</taxon>
        <taxon>Arthropoda</taxon>
        <taxon>Hexapoda</taxon>
        <taxon>Insecta</taxon>
        <taxon>Pterygota</taxon>
        <taxon>Neoptera</taxon>
        <taxon>Paraneoptera</taxon>
        <taxon>Thysanoptera</taxon>
        <taxon>Terebrantia</taxon>
        <taxon>Thripoidea</taxon>
        <taxon>Thripidae</taxon>
        <taxon>Megalurothrips</taxon>
    </lineage>
</organism>
<sequence>MENWGLLIFREINLLVDAAADDPAAVEVVAVTVAHELAHQWLGNLVTAAWWDELWLNEGFSSYVQTAAVDHVEPTWRMESRFLHAVVQPTLLTDASRATRAIAARLRSKHDIMQAFDSITYDKGACLLRMLHHSLGDAAFRRGVALYMETWQHDSTTESRLWEPLTTAVRAEAEEDAGDPPRLPENATVADVMSTWTRQSGYPVVNVTFNRTTGEVLFSQERFVERAWEQRGSPELWSVPLSMATQTEAAGNGSRLSDTRPRAWLVGRTLSLTLDNGTWAPDDWIVVNLHQTGFFRVNYDLESWRLLSQQLHADHGALPAAVRAQLIGDAFALGVAGLLPLEVALSISTYLPARERAPAAWAAALSSLGTIHDKLAGHPDMVLFERYVERLLKPLWDGVAPADPGAVALPASDANLTHEELHHRADVISWACLVHMGRCEDWASRSMHLWRAQPDPAAANTVPVRLRQTAYCTAVATGSSDVWDFMWQRYRAARDGDQGGVDHQMTILKALACSAQPARIA</sequence>
<dbReference type="InterPro" id="IPR014782">
    <property type="entry name" value="Peptidase_M1_dom"/>
</dbReference>
<dbReference type="Pfam" id="PF01433">
    <property type="entry name" value="Peptidase_M1"/>
    <property type="match status" value="1"/>
</dbReference>
<dbReference type="GO" id="GO:0008270">
    <property type="term" value="F:zinc ion binding"/>
    <property type="evidence" value="ECO:0007669"/>
    <property type="project" value="InterPro"/>
</dbReference>
<keyword evidence="5" id="KW-1003">Cell membrane</keyword>
<dbReference type="InterPro" id="IPR001930">
    <property type="entry name" value="Peptidase_M1"/>
</dbReference>
<evidence type="ECO:0000256" key="4">
    <source>
        <dbReference type="ARBA" id="ARBA00022438"/>
    </source>
</evidence>
<proteinExistence type="inferred from homology"/>
<accession>A0AAV7XAU4</accession>
<dbReference type="PANTHER" id="PTHR11533:SF294">
    <property type="entry name" value="THYROTROPIN-RELEASING HORMONE-DEGRADING ECTOENZYME"/>
    <property type="match status" value="1"/>
</dbReference>
<name>A0AAV7XAU4_9NEOP</name>
<dbReference type="Proteomes" id="UP001075354">
    <property type="component" value="Chromosome 14"/>
</dbReference>
<dbReference type="GO" id="GO:0005737">
    <property type="term" value="C:cytoplasm"/>
    <property type="evidence" value="ECO:0007669"/>
    <property type="project" value="TreeGrafter"/>
</dbReference>
<evidence type="ECO:0000256" key="9">
    <source>
        <dbReference type="ARBA" id="ARBA00022729"/>
    </source>
</evidence>
<gene>
    <name evidence="18" type="ORF">ONE63_004012</name>
</gene>
<comment type="subcellular location">
    <subcellularLocation>
        <location evidence="2">Cell membrane</location>
        <topology evidence="2">Lipid-anchor</topology>
        <topology evidence="2">GPI-anchor</topology>
    </subcellularLocation>
</comment>
<dbReference type="GO" id="GO:0098552">
    <property type="term" value="C:side of membrane"/>
    <property type="evidence" value="ECO:0007669"/>
    <property type="project" value="UniProtKB-KW"/>
</dbReference>
<evidence type="ECO:0000256" key="7">
    <source>
        <dbReference type="ARBA" id="ARBA00022670"/>
    </source>
</evidence>
<dbReference type="GO" id="GO:0005615">
    <property type="term" value="C:extracellular space"/>
    <property type="evidence" value="ECO:0007669"/>
    <property type="project" value="TreeGrafter"/>
</dbReference>
<keyword evidence="4" id="KW-0031">Aminopeptidase</keyword>
<keyword evidence="15" id="KW-0449">Lipoprotein</keyword>
<dbReference type="FunFam" id="2.60.40.1910:FF:000008">
    <property type="entry name" value="Aminopeptidase"/>
    <property type="match status" value="1"/>
</dbReference>
<evidence type="ECO:0000259" key="16">
    <source>
        <dbReference type="Pfam" id="PF01433"/>
    </source>
</evidence>
<dbReference type="SUPFAM" id="SSF55486">
    <property type="entry name" value="Metalloproteases ('zincins'), catalytic domain"/>
    <property type="match status" value="1"/>
</dbReference>
<reference evidence="18" key="1">
    <citation type="submission" date="2022-12" db="EMBL/GenBank/DDBJ databases">
        <title>Chromosome-level genome assembly of the bean flower thrips Megalurothrips usitatus.</title>
        <authorList>
            <person name="Ma L."/>
            <person name="Liu Q."/>
            <person name="Li H."/>
            <person name="Cai W."/>
        </authorList>
    </citation>
    <scope>NUCLEOTIDE SEQUENCE</scope>
    <source>
        <strain evidence="18">Cailab_2022a</strain>
    </source>
</reference>
<dbReference type="InterPro" id="IPR050344">
    <property type="entry name" value="Peptidase_M1_aminopeptidases"/>
</dbReference>
<evidence type="ECO:0000256" key="1">
    <source>
        <dbReference type="ARBA" id="ARBA00001947"/>
    </source>
</evidence>
<dbReference type="Gene3D" id="1.25.50.20">
    <property type="match status" value="1"/>
</dbReference>
<keyword evidence="8" id="KW-0479">Metal-binding</keyword>
<feature type="domain" description="ERAP1-like C-terminal" evidence="17">
    <location>
        <begin position="284"/>
        <end position="520"/>
    </location>
</feature>
<evidence type="ECO:0000256" key="13">
    <source>
        <dbReference type="ARBA" id="ARBA00023136"/>
    </source>
</evidence>
<keyword evidence="13" id="KW-0472">Membrane</keyword>
<protein>
    <recommendedName>
        <fullName evidence="20">Aminopeptidase N</fullName>
    </recommendedName>
</protein>
<dbReference type="InterPro" id="IPR027268">
    <property type="entry name" value="Peptidase_M4/M1_CTD_sf"/>
</dbReference>
<dbReference type="GO" id="GO:0042277">
    <property type="term" value="F:peptide binding"/>
    <property type="evidence" value="ECO:0007669"/>
    <property type="project" value="TreeGrafter"/>
</dbReference>
<evidence type="ECO:0000256" key="11">
    <source>
        <dbReference type="ARBA" id="ARBA00022833"/>
    </source>
</evidence>
<dbReference type="AlphaFoldDB" id="A0AAV7XAU4"/>